<sequence length="133" mass="15655">MSRPFAFKPITRPNGLTQDALVSELINPEERTWNMELIRTVFWADDVDLIQTIILGRVVVPDKRVWHFTQDGRFSVRSAYHVAVEINERARFDDETRHMWRNNAGDDGKYGEEEVVGMPKWRYRRTCDASKLD</sequence>
<comment type="caution">
    <text evidence="1">The sequence shown here is derived from an EMBL/GenBank/DDBJ whole genome shotgun (WGS) entry which is preliminary data.</text>
</comment>
<proteinExistence type="predicted"/>
<organism evidence="1 2">
    <name type="scientific">Buddleja alternifolia</name>
    <dbReference type="NCBI Taxonomy" id="168488"/>
    <lineage>
        <taxon>Eukaryota</taxon>
        <taxon>Viridiplantae</taxon>
        <taxon>Streptophyta</taxon>
        <taxon>Embryophyta</taxon>
        <taxon>Tracheophyta</taxon>
        <taxon>Spermatophyta</taxon>
        <taxon>Magnoliopsida</taxon>
        <taxon>eudicotyledons</taxon>
        <taxon>Gunneridae</taxon>
        <taxon>Pentapetalae</taxon>
        <taxon>asterids</taxon>
        <taxon>lamiids</taxon>
        <taxon>Lamiales</taxon>
        <taxon>Scrophulariaceae</taxon>
        <taxon>Buddlejeae</taxon>
        <taxon>Buddleja</taxon>
    </lineage>
</organism>
<name>A0AAV6XKY9_9LAMI</name>
<protein>
    <submittedName>
        <fullName evidence="1">Uncharacterized protein</fullName>
    </submittedName>
</protein>
<evidence type="ECO:0000313" key="2">
    <source>
        <dbReference type="Proteomes" id="UP000826271"/>
    </source>
</evidence>
<gene>
    <name evidence="1" type="ORF">BUALT_Bualt04G0034100</name>
</gene>
<dbReference type="EMBL" id="WHWC01000004">
    <property type="protein sequence ID" value="KAG8383631.1"/>
    <property type="molecule type" value="Genomic_DNA"/>
</dbReference>
<evidence type="ECO:0000313" key="1">
    <source>
        <dbReference type="EMBL" id="KAG8383631.1"/>
    </source>
</evidence>
<keyword evidence="2" id="KW-1185">Reference proteome</keyword>
<accession>A0AAV6XKY9</accession>
<dbReference type="AlphaFoldDB" id="A0AAV6XKY9"/>
<dbReference type="Proteomes" id="UP000826271">
    <property type="component" value="Unassembled WGS sequence"/>
</dbReference>
<reference evidence="1" key="1">
    <citation type="submission" date="2019-10" db="EMBL/GenBank/DDBJ databases">
        <authorList>
            <person name="Zhang R."/>
            <person name="Pan Y."/>
            <person name="Wang J."/>
            <person name="Ma R."/>
            <person name="Yu S."/>
        </authorList>
    </citation>
    <scope>NUCLEOTIDE SEQUENCE</scope>
    <source>
        <strain evidence="1">LA-IB0</strain>
        <tissue evidence="1">Leaf</tissue>
    </source>
</reference>